<dbReference type="Pfam" id="PF08002">
    <property type="entry name" value="DUF1697"/>
    <property type="match status" value="1"/>
</dbReference>
<sequence>MAVYIALLRGINVGGKNKVKMADLKAALEQEGFHHVQTYIQSGNIVFESADGEEAVQTRIEQIMEAEFGIASKVMVRTAGELTDLAAKLPFTADEIAAAEASCEGECLYAAFLREPLPPAVIGKLDGGDYGDDQYRTDGRHIYLLYGRSVRNSKLSAKLERLGVPITVRNWNTVGKLIGLAVQKGN</sequence>
<dbReference type="PIRSF" id="PIRSF008502">
    <property type="entry name" value="UCP008502"/>
    <property type="match status" value="1"/>
</dbReference>
<dbReference type="PANTHER" id="PTHR36439">
    <property type="entry name" value="BLL4334 PROTEIN"/>
    <property type="match status" value="1"/>
</dbReference>
<keyword evidence="2" id="KW-1185">Reference proteome</keyword>
<name>A0A4P6EZV9_9BACL</name>
<accession>A0A4P6EZV9</accession>
<dbReference type="EMBL" id="CP035492">
    <property type="protein sequence ID" value="QAY68426.1"/>
    <property type="molecule type" value="Genomic_DNA"/>
</dbReference>
<proteinExistence type="predicted"/>
<gene>
    <name evidence="1" type="ORF">ET464_08840</name>
</gene>
<dbReference type="AlphaFoldDB" id="A0A4P6EZV9"/>
<dbReference type="PANTHER" id="PTHR36439:SF1">
    <property type="entry name" value="DUF1697 DOMAIN-CONTAINING PROTEIN"/>
    <property type="match status" value="1"/>
</dbReference>
<evidence type="ECO:0000313" key="1">
    <source>
        <dbReference type="EMBL" id="QAY68426.1"/>
    </source>
</evidence>
<protein>
    <submittedName>
        <fullName evidence="1">DUF1697 domain-containing protein</fullName>
    </submittedName>
</protein>
<organism evidence="1 2">
    <name type="scientific">Paenibacillus protaetiae</name>
    <dbReference type="NCBI Taxonomy" id="2509456"/>
    <lineage>
        <taxon>Bacteria</taxon>
        <taxon>Bacillati</taxon>
        <taxon>Bacillota</taxon>
        <taxon>Bacilli</taxon>
        <taxon>Bacillales</taxon>
        <taxon>Paenibacillaceae</taxon>
        <taxon>Paenibacillus</taxon>
    </lineage>
</organism>
<dbReference type="Proteomes" id="UP000293568">
    <property type="component" value="Chromosome"/>
</dbReference>
<evidence type="ECO:0000313" key="2">
    <source>
        <dbReference type="Proteomes" id="UP000293568"/>
    </source>
</evidence>
<dbReference type="KEGG" id="pprt:ET464_08840"/>
<dbReference type="InterPro" id="IPR012545">
    <property type="entry name" value="DUF1697"/>
</dbReference>
<dbReference type="Gene3D" id="3.30.70.1280">
    <property type="entry name" value="SP0830-like domains"/>
    <property type="match status" value="1"/>
</dbReference>
<dbReference type="SUPFAM" id="SSF160379">
    <property type="entry name" value="SP0830-like"/>
    <property type="match status" value="1"/>
</dbReference>
<reference evidence="1 2" key="1">
    <citation type="submission" date="2019-01" db="EMBL/GenBank/DDBJ databases">
        <title>Genome sequencing of strain FW100M-2.</title>
        <authorList>
            <person name="Heo J."/>
            <person name="Kim S.-J."/>
            <person name="Kim J.-S."/>
            <person name="Hong S.-B."/>
            <person name="Kwon S.-W."/>
        </authorList>
    </citation>
    <scope>NUCLEOTIDE SEQUENCE [LARGE SCALE GENOMIC DNA]</scope>
    <source>
        <strain evidence="1 2">FW100M-2</strain>
    </source>
</reference>
<dbReference type="OrthoDB" id="9806494at2"/>